<name>A0A0S7BJG2_9CHLR</name>
<evidence type="ECO:0000259" key="1">
    <source>
        <dbReference type="Pfam" id="PF03102"/>
    </source>
</evidence>
<reference evidence="2" key="1">
    <citation type="submission" date="2015-07" db="EMBL/GenBank/DDBJ databases">
        <title>Draft Genome Sequences of Anaerolinea thermolimosa IMO-1, Bellilinea caldifistulae GOMI-1, Leptolinea tardivitalis YMTK-2, Levilinea saccharolytica KIBI-1,Longilinea arvoryzae KOME-1, Previously Described as Members of the Anaerolineaceae (Chloroflexi).</title>
        <authorList>
            <person name="Sekiguchi Y."/>
            <person name="Ohashi A."/>
            <person name="Matsuura N."/>
            <person name="Tourlousse M.D."/>
        </authorList>
    </citation>
    <scope>NUCLEOTIDE SEQUENCE [LARGE SCALE GENOMIC DNA]</scope>
    <source>
        <strain evidence="2">KOME-1</strain>
    </source>
</reference>
<dbReference type="InterPro" id="IPR013785">
    <property type="entry name" value="Aldolase_TIM"/>
</dbReference>
<dbReference type="AlphaFoldDB" id="A0A0S7BJG2"/>
<dbReference type="EMBL" id="DF967972">
    <property type="protein sequence ID" value="GAP13786.1"/>
    <property type="molecule type" value="Genomic_DNA"/>
</dbReference>
<evidence type="ECO:0000313" key="3">
    <source>
        <dbReference type="Proteomes" id="UP000055060"/>
    </source>
</evidence>
<dbReference type="InterPro" id="IPR013132">
    <property type="entry name" value="PseI/NeuA/B-like_N"/>
</dbReference>
<dbReference type="OrthoDB" id="9814210at2"/>
<protein>
    <submittedName>
        <fullName evidence="2">N-acetylneuraminate synthase</fullName>
    </submittedName>
</protein>
<keyword evidence="3" id="KW-1185">Reference proteome</keyword>
<feature type="domain" description="PseI/NeuA/B-like" evidence="1">
    <location>
        <begin position="38"/>
        <end position="273"/>
    </location>
</feature>
<dbReference type="GO" id="GO:0047444">
    <property type="term" value="F:N-acylneuraminate-9-phosphate synthase activity"/>
    <property type="evidence" value="ECO:0007669"/>
    <property type="project" value="TreeGrafter"/>
</dbReference>
<proteinExistence type="predicted"/>
<dbReference type="Proteomes" id="UP000055060">
    <property type="component" value="Unassembled WGS sequence"/>
</dbReference>
<dbReference type="InterPro" id="IPR051690">
    <property type="entry name" value="PseI-like"/>
</dbReference>
<dbReference type="Gene3D" id="3.20.20.70">
    <property type="entry name" value="Aldolase class I"/>
    <property type="match status" value="1"/>
</dbReference>
<dbReference type="PANTHER" id="PTHR42966">
    <property type="entry name" value="N-ACETYLNEURAMINATE SYNTHASE"/>
    <property type="match status" value="1"/>
</dbReference>
<gene>
    <name evidence="2" type="ORF">LARV_01541</name>
</gene>
<dbReference type="SUPFAM" id="SSF51569">
    <property type="entry name" value="Aldolase"/>
    <property type="match status" value="1"/>
</dbReference>
<dbReference type="PANTHER" id="PTHR42966:SF3">
    <property type="entry name" value="BLR5971 PROTEIN"/>
    <property type="match status" value="1"/>
</dbReference>
<dbReference type="Pfam" id="PF03102">
    <property type="entry name" value="NeuB"/>
    <property type="match status" value="1"/>
</dbReference>
<dbReference type="GO" id="GO:0016051">
    <property type="term" value="P:carbohydrate biosynthetic process"/>
    <property type="evidence" value="ECO:0007669"/>
    <property type="project" value="InterPro"/>
</dbReference>
<dbReference type="STRING" id="360412.LARV_01541"/>
<organism evidence="2">
    <name type="scientific">Longilinea arvoryzae</name>
    <dbReference type="NCBI Taxonomy" id="360412"/>
    <lineage>
        <taxon>Bacteria</taxon>
        <taxon>Bacillati</taxon>
        <taxon>Chloroflexota</taxon>
        <taxon>Anaerolineae</taxon>
        <taxon>Anaerolineales</taxon>
        <taxon>Anaerolineaceae</taxon>
        <taxon>Longilinea</taxon>
    </lineage>
</organism>
<accession>A0A0S7BJG2</accession>
<sequence length="291" mass="32662">MAKAVKIGEQWVGEGYPTYVVAEIGINHNGDIDIAKRLMEAAKHAGVDAVKFQKRTPELCVPPEQRGQMRETPWGYITYLDYRYKVEFNAEQYAEIDRFAKEIGITWFASVWDEPSVDFIEQFNPVAYKVPSASLTDHALLNHLRQTGRPVILSTGMSTIEQIHRAVPLMDIDNLIICHATSAYPCDPEELNLRMVQTLKFEYSCPIGYSGHEVGLIPSVVAVGLGACMVERHITLDRAMWGSDQAASVEPGGFERLVKYIRVTEAALGDGVKRVYDSELSSLKKLRRVQE</sequence>
<evidence type="ECO:0000313" key="2">
    <source>
        <dbReference type="EMBL" id="GAP13786.1"/>
    </source>
</evidence>
<dbReference type="RefSeq" id="WP_075073101.1">
    <property type="nucleotide sequence ID" value="NZ_DF967972.1"/>
</dbReference>